<proteinExistence type="predicted"/>
<evidence type="ECO:0000256" key="1">
    <source>
        <dbReference type="SAM" id="MobiDB-lite"/>
    </source>
</evidence>
<accession>A0A4S9EVN2</accession>
<feature type="region of interest" description="Disordered" evidence="1">
    <location>
        <begin position="24"/>
        <end position="46"/>
    </location>
</feature>
<comment type="caution">
    <text evidence="2">The sequence shown here is derived from an EMBL/GenBank/DDBJ whole genome shotgun (WGS) entry which is preliminary data.</text>
</comment>
<dbReference type="EMBL" id="QZAV01000092">
    <property type="protein sequence ID" value="THX38690.1"/>
    <property type="molecule type" value="Genomic_DNA"/>
</dbReference>
<dbReference type="Proteomes" id="UP000308953">
    <property type="component" value="Unassembled WGS sequence"/>
</dbReference>
<dbReference type="AlphaFoldDB" id="A0A4S9EVN2"/>
<dbReference type="InterPro" id="IPR046670">
    <property type="entry name" value="DUF6540"/>
</dbReference>
<sequence length="132" mass="14722">MSELHLILSLGGNPKLDHHALYLLSPSSTPPTTTSNDAPSTSGTIANGMIYESRPQTQPPEEEPGFLSKQLLGKTKLNAKELDELCKSITPPEKQFDGFKRIDKTSKLRRCQEWSSEVVEMLKKRDLLEAVE</sequence>
<gene>
    <name evidence="2" type="ORF">D6D10_04864</name>
</gene>
<reference evidence="2 3" key="1">
    <citation type="submission" date="2018-10" db="EMBL/GenBank/DDBJ databases">
        <title>Fifty Aureobasidium pullulans genomes reveal a recombining polyextremotolerant generalist.</title>
        <authorList>
            <person name="Gostincar C."/>
            <person name="Turk M."/>
            <person name="Zajc J."/>
            <person name="Gunde-Cimerman N."/>
        </authorList>
    </citation>
    <scope>NUCLEOTIDE SEQUENCE [LARGE SCALE GENOMIC DNA]</scope>
    <source>
        <strain evidence="2 3">EXF-9785</strain>
    </source>
</reference>
<evidence type="ECO:0000313" key="2">
    <source>
        <dbReference type="EMBL" id="THX38690.1"/>
    </source>
</evidence>
<feature type="compositionally biased region" description="Low complexity" evidence="1">
    <location>
        <begin position="25"/>
        <end position="42"/>
    </location>
</feature>
<dbReference type="Pfam" id="PF20174">
    <property type="entry name" value="DUF6540"/>
    <property type="match status" value="1"/>
</dbReference>
<evidence type="ECO:0000313" key="3">
    <source>
        <dbReference type="Proteomes" id="UP000308953"/>
    </source>
</evidence>
<name>A0A4S9EVN2_AURPU</name>
<organism evidence="2 3">
    <name type="scientific">Aureobasidium pullulans</name>
    <name type="common">Black yeast</name>
    <name type="synonym">Pullularia pullulans</name>
    <dbReference type="NCBI Taxonomy" id="5580"/>
    <lineage>
        <taxon>Eukaryota</taxon>
        <taxon>Fungi</taxon>
        <taxon>Dikarya</taxon>
        <taxon>Ascomycota</taxon>
        <taxon>Pezizomycotina</taxon>
        <taxon>Dothideomycetes</taxon>
        <taxon>Dothideomycetidae</taxon>
        <taxon>Dothideales</taxon>
        <taxon>Saccotheciaceae</taxon>
        <taxon>Aureobasidium</taxon>
    </lineage>
</organism>
<protein>
    <submittedName>
        <fullName evidence="2">Uncharacterized protein</fullName>
    </submittedName>
</protein>